<evidence type="ECO:0008006" key="4">
    <source>
        <dbReference type="Google" id="ProtNLM"/>
    </source>
</evidence>
<gene>
    <name evidence="2" type="ordered locus">Sta7437_4626</name>
</gene>
<name>K9Y193_STAC7</name>
<dbReference type="RefSeq" id="WP_015211990.1">
    <property type="nucleotide sequence ID" value="NC_019765.1"/>
</dbReference>
<organism evidence="2 3">
    <name type="scientific">Stanieria cyanosphaera (strain ATCC 29371 / PCC 7437)</name>
    <dbReference type="NCBI Taxonomy" id="111780"/>
    <lineage>
        <taxon>Bacteria</taxon>
        <taxon>Bacillati</taxon>
        <taxon>Cyanobacteriota</taxon>
        <taxon>Cyanophyceae</taxon>
        <taxon>Pleurocapsales</taxon>
        <taxon>Dermocarpellaceae</taxon>
        <taxon>Stanieria</taxon>
    </lineage>
</organism>
<evidence type="ECO:0000313" key="3">
    <source>
        <dbReference type="Proteomes" id="UP000010473"/>
    </source>
</evidence>
<dbReference type="Proteomes" id="UP000010473">
    <property type="component" value="Plasmid pSTA7437.01"/>
</dbReference>
<sequence>MNKRASKLTIVCDHGTSLTKVLYRVGRNGQPKQLTMDAQLLKLDVNVVENLQQTSGFGKPEHNAWLQTKGNSCYLVGRLAREYRASTSIKSLKYESIVPKILSVVGVIAVKENLSEQIKLDLALLLPLGESSNNSELEKELAEAIREFKFQGKTMGVDLQRYRCQPEGYGIASHLLKICSLESVQAQTFAVLMFGYRNTSLLLFKNGILSFDSSETTSLGFYNFSDRIIKKTSGLTREDIQSAIYTCRENIINHKTALGEERLITKIVVEELVKSRDKQRAEVEKARIETAINNSKIEYWQLLEGWLEEVIPTQRQLDRLIYTGGTSGFFRQELNDYLSVKYSENVEVSSTEELERELQLELNLSKISSNRFKQQQLPLRFADAWGLFVDFARYTSTYLNLPETSIELNIEKKLSVN</sequence>
<keyword evidence="3" id="KW-1185">Reference proteome</keyword>
<keyword evidence="2" id="KW-0614">Plasmid</keyword>
<feature type="coiled-coil region" evidence="1">
    <location>
        <begin position="269"/>
        <end position="298"/>
    </location>
</feature>
<dbReference type="HOGENOM" id="CLU_043016_0_0_3"/>
<evidence type="ECO:0000256" key="1">
    <source>
        <dbReference type="SAM" id="Coils"/>
    </source>
</evidence>
<dbReference type="KEGG" id="scs:Sta7437_4626"/>
<dbReference type="EMBL" id="CP003654">
    <property type="protein sequence ID" value="AFZ38084.1"/>
    <property type="molecule type" value="Genomic_DNA"/>
</dbReference>
<keyword evidence="1" id="KW-0175">Coiled coil</keyword>
<protein>
    <recommendedName>
        <fullName evidence="4">Actin-like protein N-terminal domain-containing protein</fullName>
    </recommendedName>
</protein>
<accession>K9Y193</accession>
<proteinExistence type="predicted"/>
<dbReference type="AlphaFoldDB" id="K9Y193"/>
<dbReference type="Gene3D" id="3.30.420.40">
    <property type="match status" value="1"/>
</dbReference>
<reference evidence="3" key="1">
    <citation type="journal article" date="2013" name="Proc. Natl. Acad. Sci. U.S.A.">
        <title>Improving the coverage of the cyanobacterial phylum using diversity-driven genome sequencing.</title>
        <authorList>
            <person name="Shih P.M."/>
            <person name="Wu D."/>
            <person name="Latifi A."/>
            <person name="Axen S.D."/>
            <person name="Fewer D.P."/>
            <person name="Talla E."/>
            <person name="Calteau A."/>
            <person name="Cai F."/>
            <person name="Tandeau de Marsac N."/>
            <person name="Rippka R."/>
            <person name="Herdman M."/>
            <person name="Sivonen K."/>
            <person name="Coursin T."/>
            <person name="Laurent T."/>
            <person name="Goodwin L."/>
            <person name="Nolan M."/>
            <person name="Davenport K.W."/>
            <person name="Han C.S."/>
            <person name="Rubin E.M."/>
            <person name="Eisen J.A."/>
            <person name="Woyke T."/>
            <person name="Gugger M."/>
            <person name="Kerfeld C.A."/>
        </authorList>
    </citation>
    <scope>NUCLEOTIDE SEQUENCE [LARGE SCALE GENOMIC DNA]</scope>
    <source>
        <strain evidence="3">ATCC 29371 / PCC 7437</strain>
        <plasmid evidence="3">Plasmid pSTA7437.01</plasmid>
    </source>
</reference>
<geneLocation type="plasmid" evidence="2 3">
    <name>pSTA7437.01</name>
</geneLocation>
<evidence type="ECO:0000313" key="2">
    <source>
        <dbReference type="EMBL" id="AFZ38084.1"/>
    </source>
</evidence>